<organism evidence="2 3">
    <name type="scientific">Sphagnurus paluster</name>
    <dbReference type="NCBI Taxonomy" id="117069"/>
    <lineage>
        <taxon>Eukaryota</taxon>
        <taxon>Fungi</taxon>
        <taxon>Dikarya</taxon>
        <taxon>Basidiomycota</taxon>
        <taxon>Agaricomycotina</taxon>
        <taxon>Agaricomycetes</taxon>
        <taxon>Agaricomycetidae</taxon>
        <taxon>Agaricales</taxon>
        <taxon>Tricholomatineae</taxon>
        <taxon>Lyophyllaceae</taxon>
        <taxon>Sphagnurus</taxon>
    </lineage>
</organism>
<feature type="compositionally biased region" description="Polar residues" evidence="1">
    <location>
        <begin position="216"/>
        <end position="233"/>
    </location>
</feature>
<feature type="compositionally biased region" description="Pro residues" evidence="1">
    <location>
        <begin position="418"/>
        <end position="431"/>
    </location>
</feature>
<feature type="compositionally biased region" description="Polar residues" evidence="1">
    <location>
        <begin position="258"/>
        <end position="271"/>
    </location>
</feature>
<feature type="region of interest" description="Disordered" evidence="1">
    <location>
        <begin position="53"/>
        <end position="145"/>
    </location>
</feature>
<feature type="region of interest" description="Disordered" evidence="1">
    <location>
        <begin position="609"/>
        <end position="629"/>
    </location>
</feature>
<name>A0A9P7GPY6_9AGAR</name>
<feature type="compositionally biased region" description="Low complexity" evidence="1">
    <location>
        <begin position="161"/>
        <end position="186"/>
    </location>
</feature>
<feature type="compositionally biased region" description="Polar residues" evidence="1">
    <location>
        <begin position="655"/>
        <end position="669"/>
    </location>
</feature>
<dbReference type="AlphaFoldDB" id="A0A9P7GPY6"/>
<feature type="compositionally biased region" description="Basic residues" evidence="1">
    <location>
        <begin position="187"/>
        <end position="203"/>
    </location>
</feature>
<feature type="compositionally biased region" description="Low complexity" evidence="1">
    <location>
        <begin position="272"/>
        <end position="299"/>
    </location>
</feature>
<feature type="compositionally biased region" description="Basic residues" evidence="1">
    <location>
        <begin position="433"/>
        <end position="444"/>
    </location>
</feature>
<feature type="compositionally biased region" description="Polar residues" evidence="1">
    <location>
        <begin position="352"/>
        <end position="376"/>
    </location>
</feature>
<feature type="compositionally biased region" description="Polar residues" evidence="1">
    <location>
        <begin position="74"/>
        <end position="89"/>
    </location>
</feature>
<protein>
    <submittedName>
        <fullName evidence="2">Uncharacterized protein</fullName>
    </submittedName>
</protein>
<dbReference type="Proteomes" id="UP000717328">
    <property type="component" value="Unassembled WGS sequence"/>
</dbReference>
<feature type="compositionally biased region" description="Low complexity" evidence="1">
    <location>
        <begin position="337"/>
        <end position="351"/>
    </location>
</feature>
<accession>A0A9P7GPY6</accession>
<evidence type="ECO:0000313" key="3">
    <source>
        <dbReference type="Proteomes" id="UP000717328"/>
    </source>
</evidence>
<gene>
    <name evidence="2" type="ORF">H0H81_007448</name>
</gene>
<dbReference type="EMBL" id="JABCKI010000002">
    <property type="protein sequence ID" value="KAG5654692.1"/>
    <property type="molecule type" value="Genomic_DNA"/>
</dbReference>
<keyword evidence="3" id="KW-1185">Reference proteome</keyword>
<reference evidence="2" key="1">
    <citation type="submission" date="2021-02" db="EMBL/GenBank/DDBJ databases">
        <authorList>
            <person name="Nieuwenhuis M."/>
            <person name="Van De Peppel L.J.J."/>
        </authorList>
    </citation>
    <scope>NUCLEOTIDE SEQUENCE</scope>
    <source>
        <strain evidence="2">D49</strain>
    </source>
</reference>
<sequence>MSSALPSDPSGSRTWWSLSPKHHQDIPAEYSQDKPSRPSSFNSFVAALGFKSKKHGGLASKEPTSRPFPPSIDTKVTSRPTSKSASSTRSRVDSFGPRTPVDGQREGRHSLLTLSDADPFAVRALSSAPHTPDPNRLSAYSNSSIPDFMTKNAEPIINRASYASSSSHSNLHGSELSPVSPSLSAPKKPKPKKSTASLSRKHSAAAADHSLGSAWASLTLSDKSKSASSATLTEKNRLSQPEPSPPRPPMRARGMTDSGGQRSGFLSNNAGSSTSVAPPSSVSSHSPPISPRVIIRQPSVPRIGLPTSAPPRQKLPPPPPVFDHRLRDEDEMIVPPSSSSSSLSFASSVSSNREIMSTKSYSSRQRTNPLGRSLSTKLDADTYEVLEGKGSQPSSAHRTLKKAISYQSLGRRTHASTAPPPAPPPQPPLPTKPLRKQRSFHHPKVSVPTTAASIHPTSSNGSYLASPPANSQSAVEQRRGSAGVISLPGRKRLFSGSTKQRPSTTQCVFSDDDAQSVFSVRSDNDQTGSSSIFKSMGQQISPVATSSFWDEGTHDHMPSSPQQMAYEYTPQQIMSPAEMARLESGLDEPIAPGRGRRLSLLSTSTIATSEREDDYGPFPEPPDLSTGSINRLVSRSTSLVSMNKGLGVPPRHTLRPSNSSGAVPLSSANDPKPLKPFSNIPSVTSLPPPPRRGRPRPAFVPDDAGVIPPLPTLPVRKHTRPTISVQKALHRQSIMRKPSFLEIDDDTDGKDSDYGSYHGPPSGSFLDLDRESFDTVRSIEE</sequence>
<reference evidence="2" key="2">
    <citation type="submission" date="2021-10" db="EMBL/GenBank/DDBJ databases">
        <title>Phylogenomics reveals ancestral predisposition of the termite-cultivated fungus Termitomyces towards a domesticated lifestyle.</title>
        <authorList>
            <person name="Auxier B."/>
            <person name="Grum-Grzhimaylo A."/>
            <person name="Cardenas M.E."/>
            <person name="Lodge J.D."/>
            <person name="Laessoe T."/>
            <person name="Pedersen O."/>
            <person name="Smith M.E."/>
            <person name="Kuyper T.W."/>
            <person name="Franco-Molano E.A."/>
            <person name="Baroni T.J."/>
            <person name="Aanen D.K."/>
        </authorList>
    </citation>
    <scope>NUCLEOTIDE SEQUENCE</scope>
    <source>
        <strain evidence="2">D49</strain>
    </source>
</reference>
<feature type="compositionally biased region" description="Polar residues" evidence="1">
    <location>
        <begin position="447"/>
        <end position="475"/>
    </location>
</feature>
<comment type="caution">
    <text evidence="2">The sequence shown here is derived from an EMBL/GenBank/DDBJ whole genome shotgun (WGS) entry which is preliminary data.</text>
</comment>
<proteinExistence type="predicted"/>
<dbReference type="OrthoDB" id="3195323at2759"/>
<evidence type="ECO:0000256" key="1">
    <source>
        <dbReference type="SAM" id="MobiDB-lite"/>
    </source>
</evidence>
<evidence type="ECO:0000313" key="2">
    <source>
        <dbReference type="EMBL" id="KAG5654692.1"/>
    </source>
</evidence>
<feature type="region of interest" description="Disordered" evidence="1">
    <location>
        <begin position="161"/>
        <end position="488"/>
    </location>
</feature>
<feature type="region of interest" description="Disordered" evidence="1">
    <location>
        <begin position="642"/>
        <end position="781"/>
    </location>
</feature>
<feature type="compositionally biased region" description="Basic and acidic residues" evidence="1">
    <location>
        <begin position="767"/>
        <end position="781"/>
    </location>
</feature>